<dbReference type="HAMAP" id="MF_00276">
    <property type="entry name" value="KdpC"/>
    <property type="match status" value="1"/>
</dbReference>
<evidence type="ECO:0000313" key="12">
    <source>
        <dbReference type="EMBL" id="RLV47949.1"/>
    </source>
</evidence>
<keyword evidence="9 11" id="KW-0406">Ion transport</keyword>
<dbReference type="PANTHER" id="PTHR30042">
    <property type="entry name" value="POTASSIUM-TRANSPORTING ATPASE C CHAIN"/>
    <property type="match status" value="1"/>
</dbReference>
<keyword evidence="8 11" id="KW-1133">Transmembrane helix</keyword>
<evidence type="ECO:0000256" key="2">
    <source>
        <dbReference type="ARBA" id="ARBA00022475"/>
    </source>
</evidence>
<evidence type="ECO:0000256" key="7">
    <source>
        <dbReference type="ARBA" id="ARBA00022958"/>
    </source>
</evidence>
<evidence type="ECO:0000256" key="3">
    <source>
        <dbReference type="ARBA" id="ARBA00022538"/>
    </source>
</evidence>
<evidence type="ECO:0000313" key="13">
    <source>
        <dbReference type="Proteomes" id="UP000281708"/>
    </source>
</evidence>
<dbReference type="PIRSF" id="PIRSF001296">
    <property type="entry name" value="K_ATPase_KdpC"/>
    <property type="match status" value="1"/>
</dbReference>
<evidence type="ECO:0000256" key="10">
    <source>
        <dbReference type="ARBA" id="ARBA00023136"/>
    </source>
</evidence>
<keyword evidence="6 11" id="KW-0067">ATP-binding</keyword>
<dbReference type="NCBIfam" id="NF001454">
    <property type="entry name" value="PRK00315.1"/>
    <property type="match status" value="1"/>
</dbReference>
<dbReference type="Pfam" id="PF02669">
    <property type="entry name" value="KdpC"/>
    <property type="match status" value="1"/>
</dbReference>
<comment type="subunit">
    <text evidence="11">The system is composed of three essential subunits: KdpA, KdpB and KdpC.</text>
</comment>
<organism evidence="12 13">
    <name type="scientific">Nocardioides mangrovicus</name>
    <dbReference type="NCBI Taxonomy" id="2478913"/>
    <lineage>
        <taxon>Bacteria</taxon>
        <taxon>Bacillati</taxon>
        <taxon>Actinomycetota</taxon>
        <taxon>Actinomycetes</taxon>
        <taxon>Propionibacteriales</taxon>
        <taxon>Nocardioidaceae</taxon>
        <taxon>Nocardioides</taxon>
    </lineage>
</organism>
<keyword evidence="7 11" id="KW-0630">Potassium</keyword>
<dbReference type="EMBL" id="RDBE01000010">
    <property type="protein sequence ID" value="RLV47949.1"/>
    <property type="molecule type" value="Genomic_DNA"/>
</dbReference>
<keyword evidence="5 11" id="KW-0547">Nucleotide-binding</keyword>
<keyword evidence="10 11" id="KW-0472">Membrane</keyword>
<dbReference type="Proteomes" id="UP000281708">
    <property type="component" value="Unassembled WGS sequence"/>
</dbReference>
<evidence type="ECO:0000256" key="11">
    <source>
        <dbReference type="HAMAP-Rule" id="MF_00276"/>
    </source>
</evidence>
<evidence type="ECO:0000256" key="8">
    <source>
        <dbReference type="ARBA" id="ARBA00022989"/>
    </source>
</evidence>
<dbReference type="OrthoDB" id="9788285at2"/>
<dbReference type="GO" id="GO:0016787">
    <property type="term" value="F:hydrolase activity"/>
    <property type="evidence" value="ECO:0007669"/>
    <property type="project" value="UniProtKB-KW"/>
</dbReference>
<dbReference type="NCBIfam" id="TIGR00681">
    <property type="entry name" value="kdpC"/>
    <property type="match status" value="1"/>
</dbReference>
<dbReference type="GO" id="GO:0008556">
    <property type="term" value="F:P-type potassium transmembrane transporter activity"/>
    <property type="evidence" value="ECO:0007669"/>
    <property type="project" value="InterPro"/>
</dbReference>
<dbReference type="InterPro" id="IPR003820">
    <property type="entry name" value="KdpC"/>
</dbReference>
<keyword evidence="13" id="KW-1185">Reference proteome</keyword>
<accession>A0A3L8P059</accession>
<keyword evidence="3 11" id="KW-0633">Potassium transport</keyword>
<name>A0A3L8P059_9ACTN</name>
<gene>
    <name evidence="11 12" type="primary">kdpC</name>
    <name evidence="12" type="ORF">D9V37_17745</name>
</gene>
<evidence type="ECO:0000256" key="4">
    <source>
        <dbReference type="ARBA" id="ARBA00022692"/>
    </source>
</evidence>
<comment type="caution">
    <text evidence="12">The sequence shown here is derived from an EMBL/GenBank/DDBJ whole genome shotgun (WGS) entry which is preliminary data.</text>
</comment>
<protein>
    <recommendedName>
        <fullName evidence="11">Potassium-transporting ATPase KdpC subunit</fullName>
    </recommendedName>
    <alternativeName>
        <fullName evidence="11">ATP phosphohydrolase [potassium-transporting] C chain</fullName>
    </alternativeName>
    <alternativeName>
        <fullName evidence="11">Potassium-binding and translocating subunit C</fullName>
    </alternativeName>
    <alternativeName>
        <fullName evidence="11">Potassium-translocating ATPase C chain</fullName>
    </alternativeName>
</protein>
<keyword evidence="4 11" id="KW-0812">Transmembrane</keyword>
<dbReference type="RefSeq" id="WP_121807455.1">
    <property type="nucleotide sequence ID" value="NZ_RDBE01000010.1"/>
</dbReference>
<comment type="subcellular location">
    <subcellularLocation>
        <location evidence="11">Cell membrane</location>
        <topology evidence="11">Single-pass membrane protein</topology>
    </subcellularLocation>
</comment>
<proteinExistence type="inferred from homology"/>
<keyword evidence="12" id="KW-0378">Hydrolase</keyword>
<evidence type="ECO:0000256" key="5">
    <source>
        <dbReference type="ARBA" id="ARBA00022741"/>
    </source>
</evidence>
<sequence>MRGRTRGMRMGQYGPAVRVMVLFTVLLGIAYPLAITGVGQVAFHDRANGSRVEKSGTVVGSSLIGQSFAGSKRYFWGRPSAGGYDPLATGASNLALDSSGLRKQVAQRRAQAAKADGVAPSRVAADALYASGSGVDPQISPAYAEQQVRRVAAARGLSAATVRRLVAEHTQGRELGFLGEPRVNVLALNLALDASH</sequence>
<evidence type="ECO:0000256" key="1">
    <source>
        <dbReference type="ARBA" id="ARBA00022448"/>
    </source>
</evidence>
<reference evidence="12 13" key="1">
    <citation type="submission" date="2018-10" db="EMBL/GenBank/DDBJ databases">
        <title>Marmoricola sp. 4Q3S-7 whole genome shotgun sequence.</title>
        <authorList>
            <person name="Li F."/>
        </authorList>
    </citation>
    <scope>NUCLEOTIDE SEQUENCE [LARGE SCALE GENOMIC DNA]</scope>
    <source>
        <strain evidence="12 13">4Q3S-7</strain>
    </source>
</reference>
<keyword evidence="2 11" id="KW-1003">Cell membrane</keyword>
<dbReference type="GO" id="GO:0005524">
    <property type="term" value="F:ATP binding"/>
    <property type="evidence" value="ECO:0007669"/>
    <property type="project" value="UniProtKB-UniRule"/>
</dbReference>
<dbReference type="GO" id="GO:0005886">
    <property type="term" value="C:plasma membrane"/>
    <property type="evidence" value="ECO:0007669"/>
    <property type="project" value="UniProtKB-SubCell"/>
</dbReference>
<dbReference type="AlphaFoldDB" id="A0A3L8P059"/>
<keyword evidence="1 11" id="KW-0813">Transport</keyword>
<evidence type="ECO:0000256" key="9">
    <source>
        <dbReference type="ARBA" id="ARBA00023065"/>
    </source>
</evidence>
<evidence type="ECO:0000256" key="6">
    <source>
        <dbReference type="ARBA" id="ARBA00022840"/>
    </source>
</evidence>
<dbReference type="PANTHER" id="PTHR30042:SF2">
    <property type="entry name" value="POTASSIUM-TRANSPORTING ATPASE KDPC SUBUNIT"/>
    <property type="match status" value="1"/>
</dbReference>
<comment type="similarity">
    <text evidence="11">Belongs to the KdpC family.</text>
</comment>
<comment type="function">
    <text evidence="11">Part of the high-affinity ATP-driven potassium transport (or Kdp) system, which catalyzes the hydrolysis of ATP coupled with the electrogenic transport of potassium into the cytoplasm. This subunit acts as a catalytic chaperone that increases the ATP-binding affinity of the ATP-hydrolyzing subunit KdpB by the formation of a transient KdpB/KdpC/ATP ternary complex.</text>
</comment>
<feature type="transmembrane region" description="Helical" evidence="11">
    <location>
        <begin position="21"/>
        <end position="43"/>
    </location>
</feature>